<name>A0A1S6HLB8_9GAMM</name>
<keyword evidence="1" id="KW-1133">Transmembrane helix</keyword>
<keyword evidence="1" id="KW-0812">Transmembrane</keyword>
<dbReference type="EMBL" id="CP014782">
    <property type="protein sequence ID" value="AQS36331.1"/>
    <property type="molecule type" value="Genomic_DNA"/>
</dbReference>
<sequence length="1012" mass="114756">MNPPSRNEYNKRKHGLLWPMFFLFSFLLLLSYLLLIILPSSPVDDLSRHPLFFDETASSMASNSTKEALIGDESLASNEPPIHVDTPVNSYKIKRDNIIEVLDIPGTQIIPVQSAEPHFQPPPTYNQKLLTVQKRVIQGEVIVKSISSQESVIYRKNGNVEQGAFQKTLSDSTQQSVPTGSGHSIGCGQPRSIQYQDAPASQELFIISQLKYGQLILSDELFAYQEEGKQYLPMQLLAELLMLPIQFDVDSSSLSGWYLSPEKKIDVSNNLMMFWGHGSDCSIKQTRVFYDDWDLYVESKVIEQMFGLTIIFEPSRQRFSILESASVPLSQIHERKRRYEIFTAQQDLNNKLKVKEIKREDAMIGDLAMSFDLGIVSQKQRDIKNTQVEGFIQARSDIAGHNVYAGYSWSETAEVVNAYIEKTLADSWVKHYRIGSIESHSMPLISESSEGVGIRVTAGKGFTEDFRYITVEGEVEPDWDVELYRNNSLISIQRVGSDARYRFTQVPYYMGLNQYQLRFFGPNGETRTESFSKMLDNSVLEKGSLGFSYGSMLREQDDLQQHYINVNWSVTESLTTGVSIVKQEIAEDDWLTIPKLSMNFLGGKNLIQVNYAGTGDGFATGIIVQGSGGDIDWLADWEFFDDFASWENPDDRLNQQAQLNLSGSLNMANLSWSLSGNWKDHNLASDFLQFNAMVSGQYHRISYSNDLRWQSSPNENKIYNRVAASGRVQNWYLRSYLDLAVAPDLEVNQWVVNANSSINDRLNYQVELNYYPQNDDPFSIRNSIAYLFDHSALRFVVDNYSDGDWFAQLKWNSSLLWQPESNLWLLDRVSHLNTGAVKIIAFQDDNADGVFNENELALSGLSFSGHSQFDNTTDSDGELLITHLQTTRPQRLLLKELSLPDPFLVPLSTAITVNPHPGNIQEILYPVLYTAELEGSVMSLSDGNFIPGMGLLVTLRSQTLNREYKTRVEYDGVFIFDRVLPGAYQIFIEDKLTTDLVLKPGDYLELKGITLE</sequence>
<dbReference type="KEGG" id="spsw:Sps_01159"/>
<accession>A0A1S6HLB8</accession>
<dbReference type="OrthoDB" id="121544at2"/>
<dbReference type="Proteomes" id="UP000189545">
    <property type="component" value="Chromosome"/>
</dbReference>
<evidence type="ECO:0008006" key="4">
    <source>
        <dbReference type="Google" id="ProtNLM"/>
    </source>
</evidence>
<feature type="transmembrane region" description="Helical" evidence="1">
    <location>
        <begin position="16"/>
        <end position="38"/>
    </location>
</feature>
<dbReference type="AlphaFoldDB" id="A0A1S6HLB8"/>
<proteinExistence type="predicted"/>
<reference evidence="2 3" key="1">
    <citation type="submission" date="2016-03" db="EMBL/GenBank/DDBJ databases">
        <title>Complete genome sequence of Shewanella psychrophila WP2, a deep sea bacterium isolated from west Pacific sediment.</title>
        <authorList>
            <person name="Xu G."/>
            <person name="Jian H."/>
        </authorList>
    </citation>
    <scope>NUCLEOTIDE SEQUENCE [LARGE SCALE GENOMIC DNA]</scope>
    <source>
        <strain evidence="2 3">WP2</strain>
    </source>
</reference>
<protein>
    <recommendedName>
        <fullName evidence="4">Carboxypeptidase regulatory-like domain-containing protein</fullName>
    </recommendedName>
</protein>
<keyword evidence="3" id="KW-1185">Reference proteome</keyword>
<evidence type="ECO:0000313" key="3">
    <source>
        <dbReference type="Proteomes" id="UP000189545"/>
    </source>
</evidence>
<evidence type="ECO:0000256" key="1">
    <source>
        <dbReference type="SAM" id="Phobius"/>
    </source>
</evidence>
<dbReference type="STRING" id="225848.Sps_01159"/>
<evidence type="ECO:0000313" key="2">
    <source>
        <dbReference type="EMBL" id="AQS36331.1"/>
    </source>
</evidence>
<keyword evidence="1" id="KW-0472">Membrane</keyword>
<organism evidence="2 3">
    <name type="scientific">Shewanella psychrophila</name>
    <dbReference type="NCBI Taxonomy" id="225848"/>
    <lineage>
        <taxon>Bacteria</taxon>
        <taxon>Pseudomonadati</taxon>
        <taxon>Pseudomonadota</taxon>
        <taxon>Gammaproteobacteria</taxon>
        <taxon>Alteromonadales</taxon>
        <taxon>Shewanellaceae</taxon>
        <taxon>Shewanella</taxon>
    </lineage>
</organism>
<gene>
    <name evidence="2" type="ORF">Sps_01159</name>
</gene>